<dbReference type="OrthoDB" id="6421972at2759"/>
<gene>
    <name evidence="1" type="ORF">CALMAC_LOCUS1084</name>
</gene>
<dbReference type="Proteomes" id="UP000410492">
    <property type="component" value="Unassembled WGS sequence"/>
</dbReference>
<dbReference type="AlphaFoldDB" id="A0A653BI46"/>
<name>A0A653BI46_CALMS</name>
<evidence type="ECO:0000313" key="2">
    <source>
        <dbReference type="Proteomes" id="UP000410492"/>
    </source>
</evidence>
<sequence length="79" mass="8633">MAIDREHSACCEHEVNGCFVLLFLVQSRAPLHTLWSVAPVAYVADNNLIPCQNSKISLRLSGCVTSSAFSDAGPTFYRC</sequence>
<keyword evidence="2" id="KW-1185">Reference proteome</keyword>
<accession>A0A653BI46</accession>
<proteinExistence type="predicted"/>
<organism evidence="1 2">
    <name type="scientific">Callosobruchus maculatus</name>
    <name type="common">Southern cowpea weevil</name>
    <name type="synonym">Pulse bruchid</name>
    <dbReference type="NCBI Taxonomy" id="64391"/>
    <lineage>
        <taxon>Eukaryota</taxon>
        <taxon>Metazoa</taxon>
        <taxon>Ecdysozoa</taxon>
        <taxon>Arthropoda</taxon>
        <taxon>Hexapoda</taxon>
        <taxon>Insecta</taxon>
        <taxon>Pterygota</taxon>
        <taxon>Neoptera</taxon>
        <taxon>Endopterygota</taxon>
        <taxon>Coleoptera</taxon>
        <taxon>Polyphaga</taxon>
        <taxon>Cucujiformia</taxon>
        <taxon>Chrysomeloidea</taxon>
        <taxon>Chrysomelidae</taxon>
        <taxon>Bruchinae</taxon>
        <taxon>Bruchini</taxon>
        <taxon>Callosobruchus</taxon>
    </lineage>
</organism>
<protein>
    <submittedName>
        <fullName evidence="1">Uncharacterized protein</fullName>
    </submittedName>
</protein>
<evidence type="ECO:0000313" key="1">
    <source>
        <dbReference type="EMBL" id="VEN35079.1"/>
    </source>
</evidence>
<reference evidence="1 2" key="1">
    <citation type="submission" date="2019-01" db="EMBL/GenBank/DDBJ databases">
        <authorList>
            <person name="Sayadi A."/>
        </authorList>
    </citation>
    <scope>NUCLEOTIDE SEQUENCE [LARGE SCALE GENOMIC DNA]</scope>
</reference>
<dbReference type="EMBL" id="CAACVG010001216">
    <property type="protein sequence ID" value="VEN35079.1"/>
    <property type="molecule type" value="Genomic_DNA"/>
</dbReference>